<dbReference type="GO" id="GO:0030983">
    <property type="term" value="F:mismatched DNA binding"/>
    <property type="evidence" value="ECO:0007669"/>
    <property type="project" value="InterPro"/>
</dbReference>
<evidence type="ECO:0000256" key="1">
    <source>
        <dbReference type="ARBA" id="ARBA00006082"/>
    </source>
</evidence>
<organism evidence="5 6">
    <name type="scientific">Ascodesmis nigricans</name>
    <dbReference type="NCBI Taxonomy" id="341454"/>
    <lineage>
        <taxon>Eukaryota</taxon>
        <taxon>Fungi</taxon>
        <taxon>Dikarya</taxon>
        <taxon>Ascomycota</taxon>
        <taxon>Pezizomycotina</taxon>
        <taxon>Pezizomycetes</taxon>
        <taxon>Pezizales</taxon>
        <taxon>Ascodesmidaceae</taxon>
        <taxon>Ascodesmis</taxon>
    </lineage>
</organism>
<dbReference type="EMBL" id="ML220117">
    <property type="protein sequence ID" value="TGZ81990.1"/>
    <property type="molecule type" value="Genomic_DNA"/>
</dbReference>
<dbReference type="Pfam" id="PF01119">
    <property type="entry name" value="DNA_mis_repair"/>
    <property type="match status" value="1"/>
</dbReference>
<dbReference type="GO" id="GO:0016887">
    <property type="term" value="F:ATP hydrolysis activity"/>
    <property type="evidence" value="ECO:0007669"/>
    <property type="project" value="InterPro"/>
</dbReference>
<feature type="compositionally biased region" description="Low complexity" evidence="3">
    <location>
        <begin position="557"/>
        <end position="574"/>
    </location>
</feature>
<dbReference type="InterPro" id="IPR038973">
    <property type="entry name" value="MutL/Mlh/Pms-like"/>
</dbReference>
<dbReference type="STRING" id="341454.A0A4S2MZ11"/>
<dbReference type="InterPro" id="IPR002099">
    <property type="entry name" value="MutL/Mlh/PMS"/>
</dbReference>
<feature type="compositionally biased region" description="Polar residues" evidence="3">
    <location>
        <begin position="506"/>
        <end position="517"/>
    </location>
</feature>
<dbReference type="PROSITE" id="PS00058">
    <property type="entry name" value="DNA_MISMATCH_REPAIR_1"/>
    <property type="match status" value="1"/>
</dbReference>
<dbReference type="GO" id="GO:0061982">
    <property type="term" value="P:meiosis I cell cycle process"/>
    <property type="evidence" value="ECO:0007669"/>
    <property type="project" value="UniProtKB-ARBA"/>
</dbReference>
<proteinExistence type="inferred from homology"/>
<feature type="compositionally biased region" description="Polar residues" evidence="3">
    <location>
        <begin position="382"/>
        <end position="420"/>
    </location>
</feature>
<evidence type="ECO:0000256" key="2">
    <source>
        <dbReference type="ARBA" id="ARBA00022763"/>
    </source>
</evidence>
<evidence type="ECO:0000313" key="6">
    <source>
        <dbReference type="Proteomes" id="UP000298138"/>
    </source>
</evidence>
<dbReference type="Pfam" id="PF13589">
    <property type="entry name" value="HATPase_c_3"/>
    <property type="match status" value="1"/>
</dbReference>
<dbReference type="PANTHER" id="PTHR10073:SF41">
    <property type="entry name" value="MISMATCH REPAIR PROTEIN, PUTATIVE (AFU_ORTHOLOGUE AFUA_8G05820)-RELATED"/>
    <property type="match status" value="1"/>
</dbReference>
<dbReference type="InterPro" id="IPR036890">
    <property type="entry name" value="HATPase_C_sf"/>
</dbReference>
<dbReference type="InterPro" id="IPR014762">
    <property type="entry name" value="DNA_mismatch_repair_CS"/>
</dbReference>
<feature type="region of interest" description="Disordered" evidence="3">
    <location>
        <begin position="662"/>
        <end position="738"/>
    </location>
</feature>
<dbReference type="AlphaFoldDB" id="A0A4S2MZ11"/>
<dbReference type="GO" id="GO:0005524">
    <property type="term" value="F:ATP binding"/>
    <property type="evidence" value="ECO:0007669"/>
    <property type="project" value="InterPro"/>
</dbReference>
<dbReference type="SUPFAM" id="SSF55874">
    <property type="entry name" value="ATPase domain of HSP90 chaperone/DNA topoisomerase II/histidine kinase"/>
    <property type="match status" value="1"/>
</dbReference>
<evidence type="ECO:0000256" key="3">
    <source>
        <dbReference type="SAM" id="MobiDB-lite"/>
    </source>
</evidence>
<dbReference type="NCBIfam" id="TIGR00585">
    <property type="entry name" value="mutl"/>
    <property type="match status" value="1"/>
</dbReference>
<feature type="compositionally biased region" description="Low complexity" evidence="3">
    <location>
        <begin position="453"/>
        <end position="465"/>
    </location>
</feature>
<name>A0A4S2MZ11_9PEZI</name>
<dbReference type="GO" id="GO:0140664">
    <property type="term" value="F:ATP-dependent DNA damage sensor activity"/>
    <property type="evidence" value="ECO:0007669"/>
    <property type="project" value="InterPro"/>
</dbReference>
<comment type="similarity">
    <text evidence="1">Belongs to the DNA mismatch repair MutL/HexB family.</text>
</comment>
<dbReference type="Proteomes" id="UP000298138">
    <property type="component" value="Unassembled WGS sequence"/>
</dbReference>
<feature type="region of interest" description="Disordered" evidence="3">
    <location>
        <begin position="839"/>
        <end position="863"/>
    </location>
</feature>
<feature type="compositionally biased region" description="Polar residues" evidence="3">
    <location>
        <begin position="667"/>
        <end position="679"/>
    </location>
</feature>
<feature type="region of interest" description="Disordered" evidence="3">
    <location>
        <begin position="350"/>
        <end position="519"/>
    </location>
</feature>
<dbReference type="OrthoDB" id="10263226at2759"/>
<evidence type="ECO:0000313" key="5">
    <source>
        <dbReference type="EMBL" id="TGZ81990.1"/>
    </source>
</evidence>
<accession>A0A4S2MZ11</accession>
<feature type="domain" description="DNA mismatch repair protein S5" evidence="4">
    <location>
        <begin position="217"/>
        <end position="349"/>
    </location>
</feature>
<evidence type="ECO:0000259" key="4">
    <source>
        <dbReference type="SMART" id="SM01340"/>
    </source>
</evidence>
<reference evidence="5 6" key="1">
    <citation type="submission" date="2019-04" db="EMBL/GenBank/DDBJ databases">
        <title>Comparative genomics and transcriptomics to analyze fruiting body development in filamentous ascomycetes.</title>
        <authorList>
            <consortium name="DOE Joint Genome Institute"/>
            <person name="Lutkenhaus R."/>
            <person name="Traeger S."/>
            <person name="Breuer J."/>
            <person name="Kuo A."/>
            <person name="Lipzen A."/>
            <person name="Pangilinan J."/>
            <person name="Dilworth D."/>
            <person name="Sandor L."/>
            <person name="Poggeler S."/>
            <person name="Barry K."/>
            <person name="Grigoriev I.V."/>
            <person name="Nowrousian M."/>
        </authorList>
    </citation>
    <scope>NUCLEOTIDE SEQUENCE [LARGE SCALE GENOMIC DNA]</scope>
    <source>
        <strain evidence="5 6">CBS 389.68</strain>
    </source>
</reference>
<keyword evidence="2" id="KW-0227">DNA damage</keyword>
<dbReference type="GO" id="GO:0032389">
    <property type="term" value="C:MutLalpha complex"/>
    <property type="evidence" value="ECO:0007669"/>
    <property type="project" value="TreeGrafter"/>
</dbReference>
<feature type="region of interest" description="Disordered" evidence="3">
    <location>
        <begin position="773"/>
        <end position="793"/>
    </location>
</feature>
<dbReference type="FunFam" id="3.30.565.10:FF:000017">
    <property type="entry name" value="PMS1 homolog 1, mismatch repair system component"/>
    <property type="match status" value="1"/>
</dbReference>
<dbReference type="GO" id="GO:0006298">
    <property type="term" value="P:mismatch repair"/>
    <property type="evidence" value="ECO:0007669"/>
    <property type="project" value="InterPro"/>
</dbReference>
<dbReference type="PANTHER" id="PTHR10073">
    <property type="entry name" value="DNA MISMATCH REPAIR PROTEIN MLH, PMS, MUTL"/>
    <property type="match status" value="1"/>
</dbReference>
<dbReference type="SMART" id="SM01340">
    <property type="entry name" value="DNA_mis_repair"/>
    <property type="match status" value="1"/>
</dbReference>
<sequence length="930" mass="101905">MPIQPLPEAAVRALGSGQVLTDPVSVVKELIDNAIDASATQIAVETSANLLDSIQVRDNGHGIPSEDRATVCRRHFTSKIRAFEDIVDVRSLGFRGEALASAAEMGEKTIITTRVEGEMVGATLEFAQDGTLKDEKSISCPIGTTVKVTGFLKKLPVRRENALKNSAKNITKLKLLLATYYISHYRCRFSLRITPGKAKAKPDAIVYPPSKTAEEAARKIIGKDTSSSCQWFSNHNPEEPTEEITVEMLLPTAPISNSLYTTHYFFVDSRPISCSRGYFKTLLTTMRGRYKQFLAPEASAPSDPFMYLNIHCPPKSYDPNIEPAKDDVMFYDTDVVIKTVEIGLTAIYGEPNPAENERRGAGKTARRTKSSEEPPSPGIQIQIATQAGWTAINSPPKTITGTPPSHRQAPQSSSPISTPKQPLFKPNPELAPESSDDEDIILPTHPQPPPTSSPYNSSTHPTHTPQRTGAIDSWGKFMNFSIDDTDLPPPPSPQLPTSSFLDELDTSASEDPTNTSDRNIHIFNPWTAAKAAASNKSSSSPFVPKGKSGSRSNAFMNSSSPPRSAPAPIRNNNNGWFVRSEPGAQQVESSSLRTPPRRLQRPVDYSSLQSPERRKKRRKIDAEEGVANNKTLDGFLKRSRREASPWVEQHQLQLHEDASTAIVSPGKHQQQQNATLNHNPNPPFISPLPMRNEKGQFTSTASPSAFARAHTTPFIPPLAANKPGLGAFPEELPPPPPYSTQDAARAGEFAGKEKASTVTHPLAAVADDNGLDTGHAIPQPAKSASSIHPHPPPGKHRYTNPLPHAPPEEETLRLVQSITMPLPVLLQRGVGEYCLATKRLDEPDDGEGGDVGGDQSDDMEKEKEKEVQNERLEVFRAWWNRLIQRTQTGEEEMLGYEEVVGWKVNTTEKGKAAEKTKENGKGWRVVEAVY</sequence>
<dbReference type="InParanoid" id="A0A4S2MZ11"/>
<dbReference type="Gene3D" id="3.30.230.10">
    <property type="match status" value="1"/>
</dbReference>
<dbReference type="InterPro" id="IPR014721">
    <property type="entry name" value="Ribsml_uS5_D2-typ_fold_subgr"/>
</dbReference>
<dbReference type="SUPFAM" id="SSF54211">
    <property type="entry name" value="Ribosomal protein S5 domain 2-like"/>
    <property type="match status" value="1"/>
</dbReference>
<feature type="region of interest" description="Disordered" evidence="3">
    <location>
        <begin position="533"/>
        <end position="626"/>
    </location>
</feature>
<dbReference type="Gene3D" id="3.30.565.10">
    <property type="entry name" value="Histidine kinase-like ATPase, C-terminal domain"/>
    <property type="match status" value="1"/>
</dbReference>
<protein>
    <recommendedName>
        <fullName evidence="4">DNA mismatch repair protein S5 domain-containing protein</fullName>
    </recommendedName>
</protein>
<gene>
    <name evidence="5" type="ORF">EX30DRAFT_395357</name>
</gene>
<dbReference type="InterPro" id="IPR013507">
    <property type="entry name" value="DNA_mismatch_S5_2-like"/>
</dbReference>
<keyword evidence="6" id="KW-1185">Reference proteome</keyword>
<dbReference type="InterPro" id="IPR020568">
    <property type="entry name" value="Ribosomal_Su5_D2-typ_SF"/>
</dbReference>